<comment type="caution">
    <text evidence="5">The sequence shown here is derived from an EMBL/GenBank/DDBJ whole genome shotgun (WGS) entry which is preliminary data.</text>
</comment>
<accession>A0ABP4YQA6</accession>
<dbReference type="Pfam" id="PF00534">
    <property type="entry name" value="Glycos_transf_1"/>
    <property type="match status" value="1"/>
</dbReference>
<proteinExistence type="inferred from homology"/>
<sequence>MRSPRRIAVVTHDCDVHTGVDSITSWLRDGLTATGDYDVHTHYLATSSRDRRSRRLTVPSSWLRRSLRERRGTEHRWGANAVEFEPMRYRPRRELTGALAGYDLIQLVVGSPVWGVTTANARVPVVMQVATRFGWERPVQLADQPVLPRTWRRAMTALVSRHEAAGLLAVDTVLVENEAMYGWATSIGHPSVRKAMPGVDTDRFSPGPSGHRPTGHLLSVCRLSDPRKGLRRLVDAYAAMTRRRSSVPPLVIAGYTAPPDELRGRVRELGLDDRVVVRTDVPPDDLVELYRGASLFLQSSWEEGLGMSVIEAMACGLPIVATETAGSRETVAPGVNGWLVPQEPATEVPLALAERALQVLADSYDSYCARSRERCLRLFSSDAVLRHFTDAYDELLAARAQPASAPR</sequence>
<comment type="similarity">
    <text evidence="1">Belongs to the glycosyltransferase group 1 family. Glycosyltransferase 4 subfamily.</text>
</comment>
<keyword evidence="6" id="KW-1185">Reference proteome</keyword>
<evidence type="ECO:0000259" key="4">
    <source>
        <dbReference type="Pfam" id="PF00534"/>
    </source>
</evidence>
<dbReference type="InterPro" id="IPR001296">
    <property type="entry name" value="Glyco_trans_1"/>
</dbReference>
<dbReference type="Proteomes" id="UP001500218">
    <property type="component" value="Unassembled WGS sequence"/>
</dbReference>
<feature type="domain" description="Glycosyl transferase family 1" evidence="4">
    <location>
        <begin position="218"/>
        <end position="363"/>
    </location>
</feature>
<evidence type="ECO:0000256" key="3">
    <source>
        <dbReference type="ARBA" id="ARBA00022679"/>
    </source>
</evidence>
<dbReference type="SUPFAM" id="SSF53756">
    <property type="entry name" value="UDP-Glycosyltransferase/glycogen phosphorylase"/>
    <property type="match status" value="1"/>
</dbReference>
<organism evidence="5 6">
    <name type="scientific">Luedemannella flava</name>
    <dbReference type="NCBI Taxonomy" id="349316"/>
    <lineage>
        <taxon>Bacteria</taxon>
        <taxon>Bacillati</taxon>
        <taxon>Actinomycetota</taxon>
        <taxon>Actinomycetes</taxon>
        <taxon>Micromonosporales</taxon>
        <taxon>Micromonosporaceae</taxon>
        <taxon>Luedemannella</taxon>
    </lineage>
</organism>
<dbReference type="PANTHER" id="PTHR12526">
    <property type="entry name" value="GLYCOSYLTRANSFERASE"/>
    <property type="match status" value="1"/>
</dbReference>
<evidence type="ECO:0000256" key="1">
    <source>
        <dbReference type="ARBA" id="ARBA00009481"/>
    </source>
</evidence>
<name>A0ABP4YQA6_9ACTN</name>
<keyword evidence="2" id="KW-0328">Glycosyltransferase</keyword>
<evidence type="ECO:0000256" key="2">
    <source>
        <dbReference type="ARBA" id="ARBA00022676"/>
    </source>
</evidence>
<evidence type="ECO:0000313" key="6">
    <source>
        <dbReference type="Proteomes" id="UP001500218"/>
    </source>
</evidence>
<protein>
    <recommendedName>
        <fullName evidence="4">Glycosyl transferase family 1 domain-containing protein</fullName>
    </recommendedName>
</protein>
<dbReference type="RefSeq" id="WP_344136154.1">
    <property type="nucleotide sequence ID" value="NZ_BAAALT010000177.1"/>
</dbReference>
<dbReference type="Gene3D" id="3.40.50.2000">
    <property type="entry name" value="Glycogen Phosphorylase B"/>
    <property type="match status" value="2"/>
</dbReference>
<gene>
    <name evidence="5" type="ORF">GCM10009682_46280</name>
</gene>
<keyword evidence="3" id="KW-0808">Transferase</keyword>
<dbReference type="PANTHER" id="PTHR12526:SF640">
    <property type="entry name" value="COLANIC ACID BIOSYNTHESIS GLYCOSYLTRANSFERASE WCAL-RELATED"/>
    <property type="match status" value="1"/>
</dbReference>
<dbReference type="EMBL" id="BAAALT010000177">
    <property type="protein sequence ID" value="GAA1820844.1"/>
    <property type="molecule type" value="Genomic_DNA"/>
</dbReference>
<reference evidence="6" key="1">
    <citation type="journal article" date="2019" name="Int. J. Syst. Evol. Microbiol.">
        <title>The Global Catalogue of Microorganisms (GCM) 10K type strain sequencing project: providing services to taxonomists for standard genome sequencing and annotation.</title>
        <authorList>
            <consortium name="The Broad Institute Genomics Platform"/>
            <consortium name="The Broad Institute Genome Sequencing Center for Infectious Disease"/>
            <person name="Wu L."/>
            <person name="Ma J."/>
        </authorList>
    </citation>
    <scope>NUCLEOTIDE SEQUENCE [LARGE SCALE GENOMIC DNA]</scope>
    <source>
        <strain evidence="6">JCM 13250</strain>
    </source>
</reference>
<evidence type="ECO:0000313" key="5">
    <source>
        <dbReference type="EMBL" id="GAA1820844.1"/>
    </source>
</evidence>